<sequence length="629" mass="70042">MAIRTLSINIMSYLKGQGFQAVNNQINGLKSSLSSLKSVASNGLFQMAAGYFAISSLIGQYNKAVEASNLQLENETKLYATLRAQNFRDEQIQGLKDYASELQKTGVIGDEVSLAGIRQLASFKLNEESIKELLPQVQNLMVAEKGLKATSMDAEKWSKSLGIAVTSGQVRALKQAGIVLDEHTQKVFENATQQERIAILAKEIKERVGEQNAEFLKTPEGKIVSAQNRIGDIYEYIGGLVRDTRADFWSMIADNAEWIQDFLGGLIKAGAGAFNTITRTIGGIFNVLKALPPEARNTIKLITGFLLLKQFPIISGFLIIEDIFAAFLGKESFTEDAINAILKFTGTDYRFEDLRKGIADLWDLWVNKADSGIEKISLTTKVLSDLLDTLQGGAGLLQMIWGATGGAIYDFGKNTVNVLTGDFEDINWDTSLGNISGGWDKLYGAGQHMNETDDMHQKYVLDEAIKQQQKNFKTMEYVQKNQGNIAFPVEKEIIIPGSAPVIPLSSYGFPYENKTATNYGTYEKNKEIQQLLDNKNKEISKVDTYYAPRLPDKKITQDTKQKIEKSVVKKENKKFEYINNSKYEIKVTEEVQNDVAKKVEGVVRRIQEEEKQRLRAEIGGNYTQAGGLE</sequence>
<dbReference type="AlphaFoldDB" id="A0A7T4FM29"/>
<accession>A0A7T4FM29</accession>
<evidence type="ECO:0000313" key="1">
    <source>
        <dbReference type="EMBL" id="QQB73009.1"/>
    </source>
</evidence>
<dbReference type="Proteomes" id="UP000595577">
    <property type="component" value="Chromosome"/>
</dbReference>
<proteinExistence type="predicted"/>
<dbReference type="RefSeq" id="WP_198480005.1">
    <property type="nucleotide sequence ID" value="NZ_CP066022.1"/>
</dbReference>
<evidence type="ECO:0000313" key="2">
    <source>
        <dbReference type="Proteomes" id="UP000595577"/>
    </source>
</evidence>
<name>A0A7T4FM29_9FUSO</name>
<protein>
    <submittedName>
        <fullName evidence="1">Uncharacterized protein</fullName>
    </submittedName>
</protein>
<gene>
    <name evidence="1" type="ORF">I6H56_06695</name>
</gene>
<organism evidence="1 2">
    <name type="scientific">Fusobacterium canifelinum</name>
    <dbReference type="NCBI Taxonomy" id="285729"/>
    <lineage>
        <taxon>Bacteria</taxon>
        <taxon>Fusobacteriati</taxon>
        <taxon>Fusobacteriota</taxon>
        <taxon>Fusobacteriia</taxon>
        <taxon>Fusobacteriales</taxon>
        <taxon>Fusobacteriaceae</taxon>
        <taxon>Fusobacterium</taxon>
    </lineage>
</organism>
<reference evidence="1 2" key="1">
    <citation type="submission" date="2020-12" db="EMBL/GenBank/DDBJ databases">
        <title>FDA dAtabase for Regulatory Grade micrObial Sequences (FDA-ARGOS): Supporting development and validation of Infectious Disease Dx tests.</title>
        <authorList>
            <person name="Sproer C."/>
            <person name="Gronow S."/>
            <person name="Severitt S."/>
            <person name="Schroder I."/>
            <person name="Tallon L."/>
            <person name="Sadzewicz L."/>
            <person name="Zhao X."/>
            <person name="Boylan J."/>
            <person name="Ott S."/>
            <person name="Bowen H."/>
            <person name="Vavikolanu K."/>
            <person name="Mehta A."/>
            <person name="Aluvathingal J."/>
            <person name="Nadendla S."/>
            <person name="Lowell S."/>
            <person name="Myers T."/>
            <person name="Yan Y."/>
            <person name="Sichtig H."/>
        </authorList>
    </citation>
    <scope>NUCLEOTIDE SEQUENCE [LARGE SCALE GENOMIC DNA]</scope>
    <source>
        <strain evidence="1 2">FDAARGOS_999</strain>
    </source>
</reference>
<dbReference type="EMBL" id="CP066022">
    <property type="protein sequence ID" value="QQB73009.1"/>
    <property type="molecule type" value="Genomic_DNA"/>
</dbReference>